<dbReference type="Proteomes" id="UP001603857">
    <property type="component" value="Unassembled WGS sequence"/>
</dbReference>
<dbReference type="EMBL" id="JBGMDY010000009">
    <property type="protein sequence ID" value="KAL2321609.1"/>
    <property type="molecule type" value="Genomic_DNA"/>
</dbReference>
<evidence type="ECO:0000256" key="2">
    <source>
        <dbReference type="SAM" id="MobiDB-lite"/>
    </source>
</evidence>
<feature type="compositionally biased region" description="Basic residues" evidence="2">
    <location>
        <begin position="12"/>
        <end position="30"/>
    </location>
</feature>
<sequence length="202" mass="23170">MSGEGSNSSRIPSHHNKGKEKEKSKSKKSRYVIKVLSHVAPLPSIIATHEQSPSPVVAPTHSMTKATSSIGESQHIDPILEERIRSQCWTEAAGGKQKGRIYGTGDLAHVYNGGDSSFTLKRKTSDSEQEEITYLRQRLDEYEEKIRHLEQEQKDFQFVVMQFLPIEARDAFQQNHQQRNQQKDQEDQEKNQQQDSPNYDDY</sequence>
<keyword evidence="4" id="KW-1185">Reference proteome</keyword>
<keyword evidence="1" id="KW-0175">Coiled coil</keyword>
<accession>A0ABD1LDK4</accession>
<dbReference type="AlphaFoldDB" id="A0ABD1LDK4"/>
<comment type="caution">
    <text evidence="3">The sequence shown here is derived from an EMBL/GenBank/DDBJ whole genome shotgun (WGS) entry which is preliminary data.</text>
</comment>
<feature type="compositionally biased region" description="Basic and acidic residues" evidence="2">
    <location>
        <begin position="181"/>
        <end position="192"/>
    </location>
</feature>
<organism evidence="3 4">
    <name type="scientific">Flemingia macrophylla</name>
    <dbReference type="NCBI Taxonomy" id="520843"/>
    <lineage>
        <taxon>Eukaryota</taxon>
        <taxon>Viridiplantae</taxon>
        <taxon>Streptophyta</taxon>
        <taxon>Embryophyta</taxon>
        <taxon>Tracheophyta</taxon>
        <taxon>Spermatophyta</taxon>
        <taxon>Magnoliopsida</taxon>
        <taxon>eudicotyledons</taxon>
        <taxon>Gunneridae</taxon>
        <taxon>Pentapetalae</taxon>
        <taxon>rosids</taxon>
        <taxon>fabids</taxon>
        <taxon>Fabales</taxon>
        <taxon>Fabaceae</taxon>
        <taxon>Papilionoideae</taxon>
        <taxon>50 kb inversion clade</taxon>
        <taxon>NPAAA clade</taxon>
        <taxon>indigoferoid/millettioid clade</taxon>
        <taxon>Phaseoleae</taxon>
        <taxon>Flemingia</taxon>
    </lineage>
</organism>
<evidence type="ECO:0000313" key="4">
    <source>
        <dbReference type="Proteomes" id="UP001603857"/>
    </source>
</evidence>
<gene>
    <name evidence="3" type="ORF">Fmac_025988</name>
</gene>
<reference evidence="3 4" key="1">
    <citation type="submission" date="2024-08" db="EMBL/GenBank/DDBJ databases">
        <title>Insights into the chromosomal genome structure of Flemingia macrophylla.</title>
        <authorList>
            <person name="Ding Y."/>
            <person name="Zhao Y."/>
            <person name="Bi W."/>
            <person name="Wu M."/>
            <person name="Zhao G."/>
            <person name="Gong Y."/>
            <person name="Li W."/>
            <person name="Zhang P."/>
        </authorList>
    </citation>
    <scope>NUCLEOTIDE SEQUENCE [LARGE SCALE GENOMIC DNA]</scope>
    <source>
        <strain evidence="3">DYQJB</strain>
        <tissue evidence="3">Leaf</tissue>
    </source>
</reference>
<protein>
    <submittedName>
        <fullName evidence="3">Uncharacterized protein</fullName>
    </submittedName>
</protein>
<evidence type="ECO:0000313" key="3">
    <source>
        <dbReference type="EMBL" id="KAL2321609.1"/>
    </source>
</evidence>
<feature type="coiled-coil region" evidence="1">
    <location>
        <begin position="125"/>
        <end position="159"/>
    </location>
</feature>
<feature type="region of interest" description="Disordered" evidence="2">
    <location>
        <begin position="1"/>
        <end position="30"/>
    </location>
</feature>
<feature type="compositionally biased region" description="Polar residues" evidence="2">
    <location>
        <begin position="1"/>
        <end position="11"/>
    </location>
</feature>
<evidence type="ECO:0000256" key="1">
    <source>
        <dbReference type="SAM" id="Coils"/>
    </source>
</evidence>
<feature type="region of interest" description="Disordered" evidence="2">
    <location>
        <begin position="170"/>
        <end position="202"/>
    </location>
</feature>
<name>A0ABD1LDK4_9FABA</name>
<proteinExistence type="predicted"/>